<feature type="compositionally biased region" description="Basic and acidic residues" evidence="1">
    <location>
        <begin position="1"/>
        <end position="19"/>
    </location>
</feature>
<reference evidence="2 3" key="1">
    <citation type="submission" date="2017-12" db="EMBL/GenBank/DDBJ databases">
        <title>Integrating genomic resources of turbot (Scophthalmus maximus) in depth evaluation of genetic and physical mapping variation across individuals.</title>
        <authorList>
            <person name="Martinez P."/>
        </authorList>
    </citation>
    <scope>NUCLEOTIDE SEQUENCE [LARGE SCALE GENOMIC DNA]</scope>
</reference>
<dbReference type="EMBL" id="CP026248">
    <property type="protein sequence ID" value="AWP02449.1"/>
    <property type="molecule type" value="Genomic_DNA"/>
</dbReference>
<gene>
    <name evidence="2" type="ORF">SMAX5B_013592</name>
</gene>
<organism evidence="2 3">
    <name type="scientific">Scophthalmus maximus</name>
    <name type="common">Turbot</name>
    <name type="synonym">Psetta maxima</name>
    <dbReference type="NCBI Taxonomy" id="52904"/>
    <lineage>
        <taxon>Eukaryota</taxon>
        <taxon>Metazoa</taxon>
        <taxon>Chordata</taxon>
        <taxon>Craniata</taxon>
        <taxon>Vertebrata</taxon>
        <taxon>Euteleostomi</taxon>
        <taxon>Actinopterygii</taxon>
        <taxon>Neopterygii</taxon>
        <taxon>Teleostei</taxon>
        <taxon>Neoteleostei</taxon>
        <taxon>Acanthomorphata</taxon>
        <taxon>Carangaria</taxon>
        <taxon>Pleuronectiformes</taxon>
        <taxon>Pleuronectoidei</taxon>
        <taxon>Scophthalmidae</taxon>
        <taxon>Scophthalmus</taxon>
    </lineage>
</organism>
<proteinExistence type="predicted"/>
<evidence type="ECO:0000313" key="3">
    <source>
        <dbReference type="Proteomes" id="UP000246464"/>
    </source>
</evidence>
<evidence type="ECO:0000256" key="1">
    <source>
        <dbReference type="SAM" id="MobiDB-lite"/>
    </source>
</evidence>
<dbReference type="Proteomes" id="UP000246464">
    <property type="component" value="Chromosome 6"/>
</dbReference>
<sequence length="65" mass="7544">MPLDNRIVKEAWTRDRNQEDEGSTSALQHHFQLTPEMGSTDAFPDLTYTVNCTRCEGKKYRQNVL</sequence>
<evidence type="ECO:0000313" key="2">
    <source>
        <dbReference type="EMBL" id="AWP02449.1"/>
    </source>
</evidence>
<dbReference type="AlphaFoldDB" id="A0A2U9BF75"/>
<keyword evidence="3" id="KW-1185">Reference proteome</keyword>
<accession>A0A2U9BF75</accession>
<name>A0A2U9BF75_SCOMX</name>
<feature type="region of interest" description="Disordered" evidence="1">
    <location>
        <begin position="1"/>
        <end position="30"/>
    </location>
</feature>
<protein>
    <submittedName>
        <fullName evidence="2">Uncharacterized protein</fullName>
    </submittedName>
</protein>